<accession>A0A067SS27</accession>
<protein>
    <submittedName>
        <fullName evidence="1">Uncharacterized protein</fullName>
    </submittedName>
</protein>
<evidence type="ECO:0000313" key="2">
    <source>
        <dbReference type="Proteomes" id="UP000027222"/>
    </source>
</evidence>
<dbReference type="AlphaFoldDB" id="A0A067SS27"/>
<dbReference type="EMBL" id="KL142397">
    <property type="protein sequence ID" value="KDR70459.1"/>
    <property type="molecule type" value="Genomic_DNA"/>
</dbReference>
<dbReference type="Proteomes" id="UP000027222">
    <property type="component" value="Unassembled WGS sequence"/>
</dbReference>
<gene>
    <name evidence="1" type="ORF">GALMADRAFT_230087</name>
</gene>
<organism evidence="1 2">
    <name type="scientific">Galerina marginata (strain CBS 339.88)</name>
    <dbReference type="NCBI Taxonomy" id="685588"/>
    <lineage>
        <taxon>Eukaryota</taxon>
        <taxon>Fungi</taxon>
        <taxon>Dikarya</taxon>
        <taxon>Basidiomycota</taxon>
        <taxon>Agaricomycotina</taxon>
        <taxon>Agaricomycetes</taxon>
        <taxon>Agaricomycetidae</taxon>
        <taxon>Agaricales</taxon>
        <taxon>Agaricineae</taxon>
        <taxon>Strophariaceae</taxon>
        <taxon>Galerina</taxon>
    </lineage>
</organism>
<evidence type="ECO:0000313" key="1">
    <source>
        <dbReference type="EMBL" id="KDR70459.1"/>
    </source>
</evidence>
<dbReference type="STRING" id="685588.A0A067SS27"/>
<sequence length="429" mass="49865">MEQRDTFFDEFQRKWLSEAVFETWKKRHWLSFDEDWLVLRDAYARSVSDRSWWMSEFTRYRSRQIGPLYDLTRGLSSIAIRNESHTVRFSGYHCVQDLTSSVIGESARIFIAIERRDHSQYLQKLLGGAALDQPFATFSDILMDPTVGFLQDENAFIFLSRYRHPHPILLQHFAELHVRILNHLYPNPPRTDISDSWKAYPSYADAQWLYTYGKAPWRAAEYDIAFDIRISTQLSLLIESLFKSAADPYIDNIDFFASVHAQKFGDLLRYAVVRQSEDTVQPILSFLATIIDSYTLQCFGRRSDFIFYASSFYARSLLVSDPWSFMYGRASWDNNPLVEAFLPVLRRYIQERGIPDVALGERLGVPALSDDWWEFLHRSWDEDDCSSQEELKIIVPTSRVITSSPSLYDTPLTSAVEPPVDQLQNKGTG</sequence>
<keyword evidence="2" id="KW-1185">Reference proteome</keyword>
<proteinExistence type="predicted"/>
<dbReference type="OrthoDB" id="3119411at2759"/>
<name>A0A067SS27_GALM3</name>
<dbReference type="HOGENOM" id="CLU_043300_0_0_1"/>
<reference evidence="2" key="1">
    <citation type="journal article" date="2014" name="Proc. Natl. Acad. Sci. U.S.A.">
        <title>Extensive sampling of basidiomycete genomes demonstrates inadequacy of the white-rot/brown-rot paradigm for wood decay fungi.</title>
        <authorList>
            <person name="Riley R."/>
            <person name="Salamov A.A."/>
            <person name="Brown D.W."/>
            <person name="Nagy L.G."/>
            <person name="Floudas D."/>
            <person name="Held B.W."/>
            <person name="Levasseur A."/>
            <person name="Lombard V."/>
            <person name="Morin E."/>
            <person name="Otillar R."/>
            <person name="Lindquist E.A."/>
            <person name="Sun H."/>
            <person name="LaButti K.M."/>
            <person name="Schmutz J."/>
            <person name="Jabbour D."/>
            <person name="Luo H."/>
            <person name="Baker S.E."/>
            <person name="Pisabarro A.G."/>
            <person name="Walton J.D."/>
            <person name="Blanchette R.A."/>
            <person name="Henrissat B."/>
            <person name="Martin F."/>
            <person name="Cullen D."/>
            <person name="Hibbett D.S."/>
            <person name="Grigoriev I.V."/>
        </authorList>
    </citation>
    <scope>NUCLEOTIDE SEQUENCE [LARGE SCALE GENOMIC DNA]</scope>
    <source>
        <strain evidence="2">CBS 339.88</strain>
    </source>
</reference>